<keyword evidence="2" id="KW-1185">Reference proteome</keyword>
<proteinExistence type="predicted"/>
<protein>
    <recommendedName>
        <fullName evidence="3">DUF1018 domain-containing protein</fullName>
    </recommendedName>
</protein>
<sequence length="154" mass="17046">MVKGITQAQKKKIWTKAHEIGMAEEQVRDLVRWVSGQESTKELTKSRGIELIDILEGKVRVPANNPLNPPFVRGTILAPKKGSKVIGRFVPLATPDQLSLIENLKKEAGWDDEHLMNFVRKIFNKDTLAKLGGNEAGVLISVLKRAKGKLVTGI</sequence>
<gene>
    <name evidence="1" type="ORF">BROFUL_00352</name>
</gene>
<dbReference type="AlphaFoldDB" id="A0A0M2V2I9"/>
<name>A0A0M2V2I9_9BACT</name>
<evidence type="ECO:0000313" key="2">
    <source>
        <dbReference type="Proteomes" id="UP000034954"/>
    </source>
</evidence>
<comment type="caution">
    <text evidence="1">The sequence shown here is derived from an EMBL/GenBank/DDBJ whole genome shotgun (WGS) entry which is preliminary data.</text>
</comment>
<evidence type="ECO:0000313" key="1">
    <source>
        <dbReference type="EMBL" id="KKO20919.1"/>
    </source>
</evidence>
<organism evidence="1 2">
    <name type="scientific">Candidatus Brocadia fulgida</name>
    <dbReference type="NCBI Taxonomy" id="380242"/>
    <lineage>
        <taxon>Bacteria</taxon>
        <taxon>Pseudomonadati</taxon>
        <taxon>Planctomycetota</taxon>
        <taxon>Candidatus Brocadiia</taxon>
        <taxon>Candidatus Brocadiales</taxon>
        <taxon>Candidatus Brocadiaceae</taxon>
        <taxon>Candidatus Brocadia</taxon>
    </lineage>
</organism>
<accession>A0A0M2V2I9</accession>
<reference evidence="1 2" key="1">
    <citation type="journal article" date="2013" name="BMC Microbiol.">
        <title>Identification of the type II cytochrome c maturation pathway in anammox bacteria by comparative genomics.</title>
        <authorList>
            <person name="Ferousi C."/>
            <person name="Speth D.R."/>
            <person name="Reimann J."/>
            <person name="Op den Camp H.J."/>
            <person name="Allen J.W."/>
            <person name="Keltjens J.T."/>
            <person name="Jetten M.S."/>
        </authorList>
    </citation>
    <scope>NUCLEOTIDE SEQUENCE [LARGE SCALE GENOMIC DNA]</scope>
    <source>
        <strain evidence="1">RU1</strain>
    </source>
</reference>
<dbReference type="EMBL" id="LAQJ01000044">
    <property type="protein sequence ID" value="KKO20919.1"/>
    <property type="molecule type" value="Genomic_DNA"/>
</dbReference>
<dbReference type="Proteomes" id="UP000034954">
    <property type="component" value="Unassembled WGS sequence"/>
</dbReference>
<evidence type="ECO:0008006" key="3">
    <source>
        <dbReference type="Google" id="ProtNLM"/>
    </source>
</evidence>